<gene>
    <name evidence="1" type="ORF">UFOVP825_54</name>
</gene>
<name>A0A6J5P8A4_9CAUD</name>
<dbReference type="EMBL" id="LR796772">
    <property type="protein sequence ID" value="CAB4165448.1"/>
    <property type="molecule type" value="Genomic_DNA"/>
</dbReference>
<proteinExistence type="predicted"/>
<sequence>MTSRLLPNWLKAYLVYTADSESPEVYHRWVGISCIAAVLRRRVFFDMGYFLLYPNMYIVLVGPAGRCKKSTAMRIGKNIFTATPDIEFSADSTTRERFIQDLQMAHKNGESAITVHSTEFASLLSSSGMDMVVFLTDIFDCPPDWQHKTKIGGTNKIVGPYLNLLGATTPDWIAKAMPLDTIGIGLTSRIVFVYADTPRVRPWRPVLSEAQNKIRDMLIHDMSLIATTQGEFQFTPEADGIYDEWYKSRLEMPNPTG</sequence>
<protein>
    <submittedName>
        <fullName evidence="1">Uncharacterized protein</fullName>
    </submittedName>
</protein>
<feature type="non-terminal residue" evidence="1">
    <location>
        <position position="257"/>
    </location>
</feature>
<organism evidence="1">
    <name type="scientific">uncultured Caudovirales phage</name>
    <dbReference type="NCBI Taxonomy" id="2100421"/>
    <lineage>
        <taxon>Viruses</taxon>
        <taxon>Duplodnaviria</taxon>
        <taxon>Heunggongvirae</taxon>
        <taxon>Uroviricota</taxon>
        <taxon>Caudoviricetes</taxon>
        <taxon>Peduoviridae</taxon>
        <taxon>Maltschvirus</taxon>
        <taxon>Maltschvirus maltsch</taxon>
    </lineage>
</organism>
<evidence type="ECO:0000313" key="1">
    <source>
        <dbReference type="EMBL" id="CAB4165448.1"/>
    </source>
</evidence>
<accession>A0A6J5P8A4</accession>
<reference evidence="1" key="1">
    <citation type="submission" date="2020-04" db="EMBL/GenBank/DDBJ databases">
        <authorList>
            <person name="Chiriac C."/>
            <person name="Salcher M."/>
            <person name="Ghai R."/>
            <person name="Kavagutti S V."/>
        </authorList>
    </citation>
    <scope>NUCLEOTIDE SEQUENCE</scope>
</reference>